<dbReference type="Pfam" id="PF00589">
    <property type="entry name" value="Phage_integrase"/>
    <property type="match status" value="1"/>
</dbReference>
<dbReference type="InterPro" id="IPR002104">
    <property type="entry name" value="Integrase_catalytic"/>
</dbReference>
<dbReference type="SUPFAM" id="SSF56349">
    <property type="entry name" value="DNA breaking-rejoining enzymes"/>
    <property type="match status" value="1"/>
</dbReference>
<evidence type="ECO:0000259" key="2">
    <source>
        <dbReference type="PROSITE" id="PS51898"/>
    </source>
</evidence>
<dbReference type="EMBL" id="VUMT01000012">
    <property type="protein sequence ID" value="MSS63976.1"/>
    <property type="molecule type" value="Genomic_DNA"/>
</dbReference>
<keyword evidence="1" id="KW-0233">DNA recombination</keyword>
<evidence type="ECO:0000313" key="4">
    <source>
        <dbReference type="Proteomes" id="UP000482209"/>
    </source>
</evidence>
<dbReference type="GO" id="GO:0015074">
    <property type="term" value="P:DNA integration"/>
    <property type="evidence" value="ECO:0007669"/>
    <property type="project" value="InterPro"/>
</dbReference>
<dbReference type="Proteomes" id="UP000482209">
    <property type="component" value="Unassembled WGS sequence"/>
</dbReference>
<dbReference type="RefSeq" id="WP_154519383.1">
    <property type="nucleotide sequence ID" value="NZ_VUMT01000012.1"/>
</dbReference>
<sequence length="193" mass="22407">MANKKTLSLTKESYLEIVQLIRNGFDYGDGKHFRGNERLATILNLEANLGLRISDVLQLRLIDIVLDGDRYRLDIIEKKTKKARTFTVPMEVYLYIQNYAIRAGIRPEARLFPITVRAVQKQLKIVADYMGLDCISTHSFRKYFATDIYVNSDYNIELVRVLLQHSSVVTTQRYIGIQQKELERALQNHVKIV</sequence>
<feature type="domain" description="Tyr recombinase" evidence="2">
    <location>
        <begin position="4"/>
        <end position="187"/>
    </location>
</feature>
<dbReference type="InterPro" id="IPR050090">
    <property type="entry name" value="Tyrosine_recombinase_XerCD"/>
</dbReference>
<evidence type="ECO:0000256" key="1">
    <source>
        <dbReference type="ARBA" id="ARBA00023172"/>
    </source>
</evidence>
<dbReference type="PROSITE" id="PS51898">
    <property type="entry name" value="TYR_RECOMBINASE"/>
    <property type="match status" value="1"/>
</dbReference>
<dbReference type="Gene3D" id="1.10.443.10">
    <property type="entry name" value="Intergrase catalytic core"/>
    <property type="match status" value="1"/>
</dbReference>
<gene>
    <name evidence="3" type="ORF">FYJ58_08830</name>
</gene>
<evidence type="ECO:0000313" key="3">
    <source>
        <dbReference type="EMBL" id="MSS63976.1"/>
    </source>
</evidence>
<dbReference type="AlphaFoldDB" id="A0A6L5XYM2"/>
<dbReference type="GO" id="GO:0003677">
    <property type="term" value="F:DNA binding"/>
    <property type="evidence" value="ECO:0007669"/>
    <property type="project" value="InterPro"/>
</dbReference>
<organism evidence="3 4">
    <name type="scientific">Velocimicrobium porci</name>
    <dbReference type="NCBI Taxonomy" id="2606634"/>
    <lineage>
        <taxon>Bacteria</taxon>
        <taxon>Bacillati</taxon>
        <taxon>Bacillota</taxon>
        <taxon>Clostridia</taxon>
        <taxon>Lachnospirales</taxon>
        <taxon>Lachnospiraceae</taxon>
        <taxon>Velocimicrobium</taxon>
    </lineage>
</organism>
<reference evidence="3 4" key="1">
    <citation type="submission" date="2019-08" db="EMBL/GenBank/DDBJ databases">
        <title>In-depth cultivation of the pig gut microbiome towards novel bacterial diversity and tailored functional studies.</title>
        <authorList>
            <person name="Wylensek D."/>
            <person name="Hitch T.C.A."/>
            <person name="Clavel T."/>
        </authorList>
    </citation>
    <scope>NUCLEOTIDE SEQUENCE [LARGE SCALE GENOMIC DNA]</scope>
    <source>
        <strain evidence="3 4">WCA-693-APC-MOT-I</strain>
    </source>
</reference>
<protein>
    <submittedName>
        <fullName evidence="3">Tyrosine-type recombinase/integrase</fullName>
    </submittedName>
</protein>
<name>A0A6L5XYM2_9FIRM</name>
<dbReference type="InterPro" id="IPR013762">
    <property type="entry name" value="Integrase-like_cat_sf"/>
</dbReference>
<dbReference type="InterPro" id="IPR011010">
    <property type="entry name" value="DNA_brk_join_enz"/>
</dbReference>
<accession>A0A6L5XYM2</accession>
<dbReference type="PANTHER" id="PTHR30349:SF82">
    <property type="entry name" value="INTEGRASE_RECOMBINASE YOEC-RELATED"/>
    <property type="match status" value="1"/>
</dbReference>
<dbReference type="PANTHER" id="PTHR30349">
    <property type="entry name" value="PHAGE INTEGRASE-RELATED"/>
    <property type="match status" value="1"/>
</dbReference>
<proteinExistence type="predicted"/>
<keyword evidence="4" id="KW-1185">Reference proteome</keyword>
<dbReference type="GO" id="GO:0006310">
    <property type="term" value="P:DNA recombination"/>
    <property type="evidence" value="ECO:0007669"/>
    <property type="project" value="UniProtKB-KW"/>
</dbReference>
<comment type="caution">
    <text evidence="3">The sequence shown here is derived from an EMBL/GenBank/DDBJ whole genome shotgun (WGS) entry which is preliminary data.</text>
</comment>